<keyword evidence="1" id="KW-0472">Membrane</keyword>
<gene>
    <name evidence="2" type="ORF">CCAL9337_01395</name>
</gene>
<feature type="transmembrane region" description="Helical" evidence="1">
    <location>
        <begin position="40"/>
        <end position="66"/>
    </location>
</feature>
<keyword evidence="1" id="KW-1133">Transmembrane helix</keyword>
<sequence length="77" mass="8649">MCKIWNFIFSWGFFVFALVLGVALWFAIDYAEAYRLESALVDWGMIAMMACVFGIVFYAIIAVFAIPLKGCCKCSAN</sequence>
<comment type="caution">
    <text evidence="2">The sequence shown here is derived from an EMBL/GenBank/DDBJ whole genome shotgun (WGS) entry which is preliminary data.</text>
</comment>
<proteinExistence type="predicted"/>
<keyword evidence="3" id="KW-1185">Reference proteome</keyword>
<evidence type="ECO:0000313" key="2">
    <source>
        <dbReference type="EMBL" id="MBE3607389.1"/>
    </source>
</evidence>
<dbReference type="AlphaFoldDB" id="A0AAW3ZSP0"/>
<accession>A0AAW3ZSP0</accession>
<evidence type="ECO:0000313" key="3">
    <source>
        <dbReference type="Proteomes" id="UP000650616"/>
    </source>
</evidence>
<name>A0AAW3ZSP0_9BACT</name>
<reference evidence="2 3" key="1">
    <citation type="submission" date="2015-08" db="EMBL/GenBank/DDBJ databases">
        <title>Comparative genomics of the Campylobacter concisus group.</title>
        <authorList>
            <person name="Yee E."/>
            <person name="Chapman M.H."/>
            <person name="Huynh S."/>
            <person name="Bono J.L."/>
            <person name="On S.L."/>
            <person name="St Leger J."/>
            <person name="Foster G."/>
            <person name="Parker C.T."/>
            <person name="Miller W.G."/>
        </authorList>
    </citation>
    <scope>NUCLEOTIDE SEQUENCE [LARGE SCALE GENOMIC DNA]</scope>
    <source>
        <strain evidence="2 3">RM9337</strain>
    </source>
</reference>
<organism evidence="2 3">
    <name type="scientific">Campylobacter californiensis</name>
    <dbReference type="NCBI Taxonomy" id="1032243"/>
    <lineage>
        <taxon>Bacteria</taxon>
        <taxon>Pseudomonadati</taxon>
        <taxon>Campylobacterota</taxon>
        <taxon>Epsilonproteobacteria</taxon>
        <taxon>Campylobacterales</taxon>
        <taxon>Campylobacteraceae</taxon>
        <taxon>Campylobacter</taxon>
    </lineage>
</organism>
<protein>
    <submittedName>
        <fullName evidence="2">Uncharacterized protein</fullName>
    </submittedName>
</protein>
<evidence type="ECO:0000256" key="1">
    <source>
        <dbReference type="SAM" id="Phobius"/>
    </source>
</evidence>
<dbReference type="EMBL" id="LIWG01000001">
    <property type="protein sequence ID" value="MBE3607389.1"/>
    <property type="molecule type" value="Genomic_DNA"/>
</dbReference>
<keyword evidence="1" id="KW-0812">Transmembrane</keyword>
<feature type="transmembrane region" description="Helical" evidence="1">
    <location>
        <begin position="7"/>
        <end position="28"/>
    </location>
</feature>
<dbReference type="RefSeq" id="WP_170015293.1">
    <property type="nucleotide sequence ID" value="NZ_CP012545.1"/>
</dbReference>
<dbReference type="Proteomes" id="UP000650616">
    <property type="component" value="Unassembled WGS sequence"/>
</dbReference>